<name>A0ABS1QM50_9GAMM</name>
<accession>A0ABS1QM50</accession>
<keyword evidence="2" id="KW-0732">Signal</keyword>
<dbReference type="EMBL" id="JAERTZ010000002">
    <property type="protein sequence ID" value="MBL1375876.1"/>
    <property type="molecule type" value="Genomic_DNA"/>
</dbReference>
<evidence type="ECO:0000313" key="3">
    <source>
        <dbReference type="EMBL" id="MBL1375876.1"/>
    </source>
</evidence>
<organism evidence="3 4">
    <name type="scientific">Zobellella iuensis</name>
    <dbReference type="NCBI Taxonomy" id="2803811"/>
    <lineage>
        <taxon>Bacteria</taxon>
        <taxon>Pseudomonadati</taxon>
        <taxon>Pseudomonadota</taxon>
        <taxon>Gammaproteobacteria</taxon>
        <taxon>Aeromonadales</taxon>
        <taxon>Aeromonadaceae</taxon>
        <taxon>Zobellella</taxon>
    </lineage>
</organism>
<dbReference type="SUPFAM" id="SSF53850">
    <property type="entry name" value="Periplasmic binding protein-like II"/>
    <property type="match status" value="1"/>
</dbReference>
<evidence type="ECO:0000256" key="2">
    <source>
        <dbReference type="SAM" id="SignalP"/>
    </source>
</evidence>
<gene>
    <name evidence="3" type="ORF">JKV55_00830</name>
</gene>
<protein>
    <submittedName>
        <fullName evidence="3">Tripartite tricarboxylate transporter substrate binding protein</fullName>
    </submittedName>
</protein>
<dbReference type="PANTHER" id="PTHR42928">
    <property type="entry name" value="TRICARBOXYLATE-BINDING PROTEIN"/>
    <property type="match status" value="1"/>
</dbReference>
<dbReference type="PANTHER" id="PTHR42928:SF5">
    <property type="entry name" value="BLR1237 PROTEIN"/>
    <property type="match status" value="1"/>
</dbReference>
<feature type="signal peptide" evidence="2">
    <location>
        <begin position="1"/>
        <end position="22"/>
    </location>
</feature>
<dbReference type="RefSeq" id="WP_202081851.1">
    <property type="nucleotide sequence ID" value="NZ_JAERTZ010000002.1"/>
</dbReference>
<dbReference type="PIRSF" id="PIRSF017082">
    <property type="entry name" value="YflP"/>
    <property type="match status" value="1"/>
</dbReference>
<sequence>MKTFKSKVIALVMGLSTVSALAADYPTKNLQGIIQWGAGGATDNVSRVITPLAESHLGKKIVLTNRPGGAGAIATAFVNSRPADGYTLMYGAETVQLHRVLGLGNVDYADFYPVSILLQGTSVIVTNNRTSWDNVDEMLTDIKANPGKFKAGTTGTGGLPFMVNAMLQDTVGIEVISIPFDGDGPGMTALQGGHVDLMVLGLAAAIEHIRAGRLKALAVVAEEPLPNLPGVPAITDSIPELGKYLPWGPFYGVFVKKDTPDEIKAKLTEAFRLAAEDELFGQFAERFQSVRLNLSGDEAEAYLAHWQSVSSWLLQEIGEAKVSPETLGIPKP</sequence>
<dbReference type="Gene3D" id="3.40.190.10">
    <property type="entry name" value="Periplasmic binding protein-like II"/>
    <property type="match status" value="1"/>
</dbReference>
<dbReference type="CDD" id="cd07012">
    <property type="entry name" value="PBP2_Bug_TTT"/>
    <property type="match status" value="1"/>
</dbReference>
<comment type="caution">
    <text evidence="3">The sequence shown here is derived from an EMBL/GenBank/DDBJ whole genome shotgun (WGS) entry which is preliminary data.</text>
</comment>
<dbReference type="InterPro" id="IPR042100">
    <property type="entry name" value="Bug_dom1"/>
</dbReference>
<reference evidence="4" key="1">
    <citation type="submission" date="2021-01" db="EMBL/GenBank/DDBJ databases">
        <title>Genome public.</title>
        <authorList>
            <person name="Liu C."/>
            <person name="Sun Q."/>
        </authorList>
    </citation>
    <scope>NUCLEOTIDE SEQUENCE [LARGE SCALE GENOMIC DNA]</scope>
    <source>
        <strain evidence="4">CGMCC 1.18722</strain>
    </source>
</reference>
<keyword evidence="4" id="KW-1185">Reference proteome</keyword>
<proteinExistence type="inferred from homology"/>
<dbReference type="Gene3D" id="3.40.190.150">
    <property type="entry name" value="Bordetella uptake gene, domain 1"/>
    <property type="match status" value="1"/>
</dbReference>
<evidence type="ECO:0000256" key="1">
    <source>
        <dbReference type="ARBA" id="ARBA00006987"/>
    </source>
</evidence>
<evidence type="ECO:0000313" key="4">
    <source>
        <dbReference type="Proteomes" id="UP000638570"/>
    </source>
</evidence>
<dbReference type="Proteomes" id="UP000638570">
    <property type="component" value="Unassembled WGS sequence"/>
</dbReference>
<comment type="similarity">
    <text evidence="1">Belongs to the UPF0065 (bug) family.</text>
</comment>
<dbReference type="Pfam" id="PF03401">
    <property type="entry name" value="TctC"/>
    <property type="match status" value="1"/>
</dbReference>
<feature type="chain" id="PRO_5046109694" evidence="2">
    <location>
        <begin position="23"/>
        <end position="332"/>
    </location>
</feature>
<dbReference type="InterPro" id="IPR005064">
    <property type="entry name" value="BUG"/>
</dbReference>